<dbReference type="RefSeq" id="WP_353649573.1">
    <property type="nucleotide sequence ID" value="NZ_CP159218.1"/>
</dbReference>
<dbReference type="Pfam" id="PF01936">
    <property type="entry name" value="NYN"/>
    <property type="match status" value="1"/>
</dbReference>
<feature type="compositionally biased region" description="Basic and acidic residues" evidence="1">
    <location>
        <begin position="227"/>
        <end position="238"/>
    </location>
</feature>
<feature type="region of interest" description="Disordered" evidence="1">
    <location>
        <begin position="187"/>
        <end position="308"/>
    </location>
</feature>
<gene>
    <name evidence="3" type="ORF">ABLG96_01000</name>
</gene>
<dbReference type="EMBL" id="CP159218">
    <property type="protein sequence ID" value="XCG63958.1"/>
    <property type="molecule type" value="Genomic_DNA"/>
</dbReference>
<evidence type="ECO:0000256" key="1">
    <source>
        <dbReference type="SAM" id="MobiDB-lite"/>
    </source>
</evidence>
<dbReference type="Gene3D" id="3.40.50.1010">
    <property type="entry name" value="5'-nuclease"/>
    <property type="match status" value="1"/>
</dbReference>
<accession>A0AAU8DQE8</accession>
<organism evidence="3">
    <name type="scientific">Nakamurella sp. A5-74</name>
    <dbReference type="NCBI Taxonomy" id="3158264"/>
    <lineage>
        <taxon>Bacteria</taxon>
        <taxon>Bacillati</taxon>
        <taxon>Actinomycetota</taxon>
        <taxon>Actinomycetes</taxon>
        <taxon>Nakamurellales</taxon>
        <taxon>Nakamurellaceae</taxon>
        <taxon>Nakamurella</taxon>
    </lineage>
</organism>
<proteinExistence type="predicted"/>
<dbReference type="GO" id="GO:0004540">
    <property type="term" value="F:RNA nuclease activity"/>
    <property type="evidence" value="ECO:0007669"/>
    <property type="project" value="InterPro"/>
</dbReference>
<protein>
    <submittedName>
        <fullName evidence="3">NYN domain-containing protein</fullName>
    </submittedName>
</protein>
<feature type="domain" description="NYN" evidence="2">
    <location>
        <begin position="4"/>
        <end position="166"/>
    </location>
</feature>
<feature type="compositionally biased region" description="Low complexity" evidence="1">
    <location>
        <begin position="214"/>
        <end position="225"/>
    </location>
</feature>
<sequence length="308" mass="32032">MNRCAVLIDAGYLLGAAASVLSGDANRTRLAVNYAELMRAIAGEAAEQTGVPVLRLLWFDGARDGRPTQDHRALGLLPDVKVRLGLTVTHGGRVQQKGVDSYLRRDLTTLARNGAISDAVLIGGDEDLRQGVDEAQDHGVKVHLCGVEAAATEYNQSHTLIAEADRRWIISAAWIGRFVTLRPVGQPTAPAVPSQEPLEPVGPGAGARGPTASGRGRAARPVRGARQPREAARAEPAHARRVGARRSTDADTSPLVPGGSAGAAPTGPADCAAGRDGCRDRSRPGTVAGVHPGRRSESSRDSGSAADA</sequence>
<reference evidence="3" key="1">
    <citation type="submission" date="2024-05" db="EMBL/GenBank/DDBJ databases">
        <authorList>
            <person name="Cai S.Y."/>
            <person name="Jin L.M."/>
            <person name="Li H.R."/>
        </authorList>
    </citation>
    <scope>NUCLEOTIDE SEQUENCE</scope>
    <source>
        <strain evidence="3">A5-74</strain>
    </source>
</reference>
<evidence type="ECO:0000259" key="2">
    <source>
        <dbReference type="Pfam" id="PF01936"/>
    </source>
</evidence>
<dbReference type="InterPro" id="IPR021139">
    <property type="entry name" value="NYN"/>
</dbReference>
<dbReference type="AlphaFoldDB" id="A0AAU8DQE8"/>
<name>A0AAU8DQE8_9ACTN</name>
<evidence type="ECO:0000313" key="3">
    <source>
        <dbReference type="EMBL" id="XCG63958.1"/>
    </source>
</evidence>